<gene>
    <name evidence="2" type="ORF">PG991_005182</name>
</gene>
<reference evidence="2 3" key="1">
    <citation type="submission" date="2023-01" db="EMBL/GenBank/DDBJ databases">
        <title>Analysis of 21 Apiospora genomes using comparative genomics revels a genus with tremendous synthesis potential of carbohydrate active enzymes and secondary metabolites.</title>
        <authorList>
            <person name="Sorensen T."/>
        </authorList>
    </citation>
    <scope>NUCLEOTIDE SEQUENCE [LARGE SCALE GENOMIC DNA]</scope>
    <source>
        <strain evidence="2 3">CBS 20057</strain>
    </source>
</reference>
<protein>
    <submittedName>
        <fullName evidence="2">Uncharacterized protein</fullName>
    </submittedName>
</protein>
<evidence type="ECO:0000313" key="3">
    <source>
        <dbReference type="Proteomes" id="UP001396898"/>
    </source>
</evidence>
<dbReference type="Proteomes" id="UP001396898">
    <property type="component" value="Unassembled WGS sequence"/>
</dbReference>
<evidence type="ECO:0000256" key="1">
    <source>
        <dbReference type="SAM" id="MobiDB-lite"/>
    </source>
</evidence>
<dbReference type="EMBL" id="JAQQWI010000007">
    <property type="protein sequence ID" value="KAK8028126.1"/>
    <property type="molecule type" value="Genomic_DNA"/>
</dbReference>
<proteinExistence type="predicted"/>
<comment type="caution">
    <text evidence="2">The sequence shown here is derived from an EMBL/GenBank/DDBJ whole genome shotgun (WGS) entry which is preliminary data.</text>
</comment>
<keyword evidence="3" id="KW-1185">Reference proteome</keyword>
<evidence type="ECO:0000313" key="2">
    <source>
        <dbReference type="EMBL" id="KAK8028126.1"/>
    </source>
</evidence>
<accession>A0ABR1S8U7</accession>
<feature type="compositionally biased region" description="Basic residues" evidence="1">
    <location>
        <begin position="178"/>
        <end position="188"/>
    </location>
</feature>
<feature type="region of interest" description="Disordered" evidence="1">
    <location>
        <begin position="177"/>
        <end position="208"/>
    </location>
</feature>
<organism evidence="2 3">
    <name type="scientific">Apiospora marii</name>
    <dbReference type="NCBI Taxonomy" id="335849"/>
    <lineage>
        <taxon>Eukaryota</taxon>
        <taxon>Fungi</taxon>
        <taxon>Dikarya</taxon>
        <taxon>Ascomycota</taxon>
        <taxon>Pezizomycotina</taxon>
        <taxon>Sordariomycetes</taxon>
        <taxon>Xylariomycetidae</taxon>
        <taxon>Amphisphaeriales</taxon>
        <taxon>Apiosporaceae</taxon>
        <taxon>Apiospora</taxon>
    </lineage>
</organism>
<sequence length="238" mass="28317">MHEGVRIVCFRSRDDTFLFDLEVETHGQTAWKKEEDVQNEHGELLYKFWERMKGRDRYMEKDPLYHIFKILQYNFTESKYLVHWYDKSDGGAKFTWRIGMQLFHIPIAKPFRKGARTYSYAKVTEKEQEIVRCSDGMIIRWSKPDGGWHLYDNESYVFWDDTKFQDLLRVENPDTSIKKRKRRRKSRKQQAASTAASAIVHDIDNGEPRAKSACLGDLAEKDNFDLARFQSRKLDDEI</sequence>
<name>A0ABR1S8U7_9PEZI</name>